<dbReference type="Pfam" id="PF13265">
    <property type="entry name" value="DUF4056"/>
    <property type="match status" value="1"/>
</dbReference>
<keyword evidence="4" id="KW-1185">Reference proteome</keyword>
<dbReference type="KEGG" id="erwi:GN242_04820"/>
<protein>
    <submittedName>
        <fullName evidence="2">DUF4056 domain-containing protein</fullName>
    </submittedName>
</protein>
<reference evidence="2 3" key="2">
    <citation type="submission" date="2019-12" db="EMBL/GenBank/DDBJ databases">
        <title>Erwinia sp. nov., isolated from droppings of birds in the Qinghai-Tiebt plateau of China.</title>
        <authorList>
            <person name="Ge Y."/>
        </authorList>
    </citation>
    <scope>NUCLEOTIDE SEQUENCE [LARGE SCALE GENOMIC DNA]</scope>
    <source>
        <strain evidence="2 3">J780</strain>
    </source>
</reference>
<name>A0A6I6EXU6_9GAMM</name>
<accession>A0A6L6GSR9</accession>
<dbReference type="InterPro" id="IPR025130">
    <property type="entry name" value="DUF4056"/>
</dbReference>
<evidence type="ECO:0000313" key="4">
    <source>
        <dbReference type="Proteomes" id="UP000480164"/>
    </source>
</evidence>
<organism evidence="2 3">
    <name type="scientific">Erwinia sorbitola</name>
    <dbReference type="NCBI Taxonomy" id="2681984"/>
    <lineage>
        <taxon>Bacteria</taxon>
        <taxon>Pseudomonadati</taxon>
        <taxon>Pseudomonadota</taxon>
        <taxon>Gammaproteobacteria</taxon>
        <taxon>Enterobacterales</taxon>
        <taxon>Erwiniaceae</taxon>
        <taxon>Erwinia</taxon>
    </lineage>
</organism>
<evidence type="ECO:0000313" key="3">
    <source>
        <dbReference type="Proteomes" id="UP000424752"/>
    </source>
</evidence>
<accession>A0A6I6EXU6</accession>
<sequence length="380" mass="42618">MKKCMVLLSLLLNACHISPKPFKPMTTGDLEHPATQALRVWPTISKLSAPNGLRPCCAFGYDVRAKLIGIPVPLFKLGNIVAPDDTGKHHYNDSWISILSTLSGINSEHDGIVYTRRGGFIDLAHVRDTADNTLWLFNQILPQLGQPATIKLDDELGQRIIRLWRFSPPKSELARYQLSVSLAAHLAFQIATWHEVAQWYGFQSVPGYSEAISAFSPEDLYSNLIGARIATDLLNNGGGSSLRQYQHSMAQMIPQALAQLQAVSPQATRFHFDMVDGTWWNSHCRVPDKFLVRLRNYSVSDRRLPSRPADTLPELWLTLPDHFGHQPLSHFGRLEIWQGNHMANLPAPSLMYSYDDFPRLAQQAEKSDQKTLAQLGDGCN</sequence>
<dbReference type="RefSeq" id="WP_154753725.1">
    <property type="nucleotide sequence ID" value="NZ_CP046509.1"/>
</dbReference>
<evidence type="ECO:0000313" key="2">
    <source>
        <dbReference type="EMBL" id="QGU86580.1"/>
    </source>
</evidence>
<dbReference type="EMBL" id="WLZX01000007">
    <property type="protein sequence ID" value="MTD28467.1"/>
    <property type="molecule type" value="Genomic_DNA"/>
</dbReference>
<dbReference type="Proteomes" id="UP000424752">
    <property type="component" value="Chromosome"/>
</dbReference>
<evidence type="ECO:0000313" key="1">
    <source>
        <dbReference type="EMBL" id="MTD28467.1"/>
    </source>
</evidence>
<dbReference type="AlphaFoldDB" id="A0A6I6EXU6"/>
<gene>
    <name evidence="1" type="ORF">GK011_16135</name>
    <name evidence="2" type="ORF">GN242_04820</name>
</gene>
<reference evidence="1 4" key="1">
    <citation type="submission" date="2019-11" db="EMBL/GenBank/DDBJ databases">
        <title>Erwinia sp. nov., isolated from feces of birds in Tibet plateau of China.</title>
        <authorList>
            <person name="Ge Y."/>
        </authorList>
    </citation>
    <scope>NUCLEOTIDE SEQUENCE [LARGE SCALE GENOMIC DNA]</scope>
    <source>
        <strain evidence="1 4">J316</strain>
    </source>
</reference>
<dbReference type="Proteomes" id="UP000480164">
    <property type="component" value="Unassembled WGS sequence"/>
</dbReference>
<dbReference type="EMBL" id="CP046509">
    <property type="protein sequence ID" value="QGU86580.1"/>
    <property type="molecule type" value="Genomic_DNA"/>
</dbReference>
<proteinExistence type="predicted"/>